<dbReference type="EMBL" id="ML996092">
    <property type="protein sequence ID" value="KAF2149137.1"/>
    <property type="molecule type" value="Genomic_DNA"/>
</dbReference>
<dbReference type="Pfam" id="PF20150">
    <property type="entry name" value="2EXR"/>
    <property type="match status" value="1"/>
</dbReference>
<evidence type="ECO:0000259" key="1">
    <source>
        <dbReference type="Pfam" id="PF20150"/>
    </source>
</evidence>
<proteinExistence type="predicted"/>
<dbReference type="OrthoDB" id="3800252at2759"/>
<dbReference type="InterPro" id="IPR045518">
    <property type="entry name" value="2EXR"/>
</dbReference>
<comment type="caution">
    <text evidence="2">The sequence shown here is derived from an EMBL/GenBank/DDBJ whole genome shotgun (WGS) entry which is preliminary data.</text>
</comment>
<evidence type="ECO:0000313" key="3">
    <source>
        <dbReference type="Proteomes" id="UP000799439"/>
    </source>
</evidence>
<name>A0A9P4ISD5_9PEZI</name>
<protein>
    <recommendedName>
        <fullName evidence="1">2EXR domain-containing protein</fullName>
    </recommendedName>
</protein>
<evidence type="ECO:0000313" key="2">
    <source>
        <dbReference type="EMBL" id="KAF2149137.1"/>
    </source>
</evidence>
<feature type="domain" description="2EXR" evidence="1">
    <location>
        <begin position="16"/>
        <end position="123"/>
    </location>
</feature>
<accession>A0A9P4ISD5</accession>
<keyword evidence="3" id="KW-1185">Reference proteome</keyword>
<gene>
    <name evidence="2" type="ORF">K461DRAFT_282588</name>
</gene>
<dbReference type="AlphaFoldDB" id="A0A9P4ISD5"/>
<reference evidence="2" key="1">
    <citation type="journal article" date="2020" name="Stud. Mycol.">
        <title>101 Dothideomycetes genomes: a test case for predicting lifestyles and emergence of pathogens.</title>
        <authorList>
            <person name="Haridas S."/>
            <person name="Albert R."/>
            <person name="Binder M."/>
            <person name="Bloem J."/>
            <person name="Labutti K."/>
            <person name="Salamov A."/>
            <person name="Andreopoulos B."/>
            <person name="Baker S."/>
            <person name="Barry K."/>
            <person name="Bills G."/>
            <person name="Bluhm B."/>
            <person name="Cannon C."/>
            <person name="Castanera R."/>
            <person name="Culley D."/>
            <person name="Daum C."/>
            <person name="Ezra D."/>
            <person name="Gonzalez J."/>
            <person name="Henrissat B."/>
            <person name="Kuo A."/>
            <person name="Liang C."/>
            <person name="Lipzen A."/>
            <person name="Lutzoni F."/>
            <person name="Magnuson J."/>
            <person name="Mondo S."/>
            <person name="Nolan M."/>
            <person name="Ohm R."/>
            <person name="Pangilinan J."/>
            <person name="Park H.-J."/>
            <person name="Ramirez L."/>
            <person name="Alfaro M."/>
            <person name="Sun H."/>
            <person name="Tritt A."/>
            <person name="Yoshinaga Y."/>
            <person name="Zwiers L.-H."/>
            <person name="Turgeon B."/>
            <person name="Goodwin S."/>
            <person name="Spatafora J."/>
            <person name="Crous P."/>
            <person name="Grigoriev I."/>
        </authorList>
    </citation>
    <scope>NUCLEOTIDE SEQUENCE</scope>
    <source>
        <strain evidence="2">CBS 260.36</strain>
    </source>
</reference>
<organism evidence="2 3">
    <name type="scientific">Myriangium duriaei CBS 260.36</name>
    <dbReference type="NCBI Taxonomy" id="1168546"/>
    <lineage>
        <taxon>Eukaryota</taxon>
        <taxon>Fungi</taxon>
        <taxon>Dikarya</taxon>
        <taxon>Ascomycota</taxon>
        <taxon>Pezizomycotina</taxon>
        <taxon>Dothideomycetes</taxon>
        <taxon>Dothideomycetidae</taxon>
        <taxon>Myriangiales</taxon>
        <taxon>Myriangiaceae</taxon>
        <taxon>Myriangium</taxon>
    </lineage>
</organism>
<dbReference type="Proteomes" id="UP000799439">
    <property type="component" value="Unassembled WGS sequence"/>
</dbReference>
<sequence>MPPKNCLGTTEDNTKFALFPKLPFELRALVWHHALPNIATSYLFRWRQGGWSVRPVSRPDAECLIDFNYEVLGRLTISSPPAFVNHEAQDIVHKWMHDHSIKYNQIGPHTSAFSRYLHPELDAMYVPPVEFDAFGNEWEMRQRKPDIWSRYHFFDSGRCISYIAISEACLSRERAYFPTCTVRCHSRIQALLVVLDAPASLDNAEGIADWWKFEYLPEGGVFVWNEDLKVFELDGKMPLGYEDHYRRIKEAIATFHPDSVWWQVLPNKYEVRPVLATRP</sequence>